<feature type="domain" description="VTT" evidence="8">
    <location>
        <begin position="52"/>
        <end position="180"/>
    </location>
</feature>
<evidence type="ECO:0000256" key="6">
    <source>
        <dbReference type="ARBA" id="ARBA00023136"/>
    </source>
</evidence>
<comment type="similarity">
    <text evidence="2 7">Belongs to the DedA family.</text>
</comment>
<feature type="transmembrane region" description="Helical" evidence="7">
    <location>
        <begin position="191"/>
        <end position="211"/>
    </location>
</feature>
<organism evidence="9 10">
    <name type="scientific">Corticimicrobacter populi</name>
    <dbReference type="NCBI Taxonomy" id="2175229"/>
    <lineage>
        <taxon>Bacteria</taxon>
        <taxon>Pseudomonadati</taxon>
        <taxon>Pseudomonadota</taxon>
        <taxon>Betaproteobacteria</taxon>
        <taxon>Burkholderiales</taxon>
        <taxon>Alcaligenaceae</taxon>
        <taxon>Corticimicrobacter</taxon>
    </lineage>
</organism>
<feature type="transmembrane region" description="Helical" evidence="7">
    <location>
        <begin position="72"/>
        <end position="95"/>
    </location>
</feature>
<dbReference type="AlphaFoldDB" id="A0A2V1K670"/>
<dbReference type="Proteomes" id="UP000245212">
    <property type="component" value="Unassembled WGS sequence"/>
</dbReference>
<feature type="transmembrane region" description="Helical" evidence="7">
    <location>
        <begin position="31"/>
        <end position="52"/>
    </location>
</feature>
<dbReference type="PANTHER" id="PTHR30353">
    <property type="entry name" value="INNER MEMBRANE PROTEIN DEDA-RELATED"/>
    <property type="match status" value="1"/>
</dbReference>
<keyword evidence="10" id="KW-1185">Reference proteome</keyword>
<comment type="subcellular location">
    <subcellularLocation>
        <location evidence="1 7">Cell membrane</location>
        <topology evidence="1 7">Multi-pass membrane protein</topology>
    </subcellularLocation>
</comment>
<dbReference type="InterPro" id="IPR032818">
    <property type="entry name" value="DedA-like"/>
</dbReference>
<evidence type="ECO:0000256" key="2">
    <source>
        <dbReference type="ARBA" id="ARBA00010792"/>
    </source>
</evidence>
<sequence>MQIVDFFMQLFDFILHIDVHLPELIASYGSWIYAILFLIIFCETGLVVTPLLPGDSLLFVTGALSALPDTPLNVHLIAALLLVAAIAGDAVNYTIGKHFGHILFSNPDSRIFKRKHLTMAQLFYEKHGKATIIIARFMPIVRTFAPFVAGMGSMHYRTFLLYNVIGALLWVLLFVYAGYLFGNLPIVQNNLSLLIVAIIILSVMPGVVQFIRVRRAQRRQRT</sequence>
<proteinExistence type="inferred from homology"/>
<evidence type="ECO:0000313" key="9">
    <source>
        <dbReference type="EMBL" id="PWF25179.1"/>
    </source>
</evidence>
<evidence type="ECO:0000256" key="7">
    <source>
        <dbReference type="RuleBase" id="RU367016"/>
    </source>
</evidence>
<dbReference type="Pfam" id="PF09335">
    <property type="entry name" value="VTT_dom"/>
    <property type="match status" value="1"/>
</dbReference>
<comment type="caution">
    <text evidence="9">The sequence shown here is derived from an EMBL/GenBank/DDBJ whole genome shotgun (WGS) entry which is preliminary data.</text>
</comment>
<evidence type="ECO:0000256" key="3">
    <source>
        <dbReference type="ARBA" id="ARBA00022475"/>
    </source>
</evidence>
<evidence type="ECO:0000313" key="10">
    <source>
        <dbReference type="Proteomes" id="UP000245212"/>
    </source>
</evidence>
<evidence type="ECO:0000259" key="8">
    <source>
        <dbReference type="Pfam" id="PF09335"/>
    </source>
</evidence>
<dbReference type="InterPro" id="IPR032816">
    <property type="entry name" value="VTT_dom"/>
</dbReference>
<dbReference type="EMBL" id="QETA01000001">
    <property type="protein sequence ID" value="PWF25179.1"/>
    <property type="molecule type" value="Genomic_DNA"/>
</dbReference>
<gene>
    <name evidence="9" type="ORF">DD235_03225</name>
</gene>
<reference evidence="10" key="1">
    <citation type="submission" date="2018-05" db="EMBL/GenBank/DDBJ databases">
        <authorList>
            <person name="Li Y."/>
        </authorList>
    </citation>
    <scope>NUCLEOTIDE SEQUENCE [LARGE SCALE GENOMIC DNA]</scope>
    <source>
        <strain evidence="10">3d-2-2</strain>
    </source>
</reference>
<evidence type="ECO:0000256" key="5">
    <source>
        <dbReference type="ARBA" id="ARBA00022989"/>
    </source>
</evidence>
<dbReference type="NCBIfam" id="NF008102">
    <property type="entry name" value="PRK10847.1"/>
    <property type="match status" value="1"/>
</dbReference>
<keyword evidence="5 7" id="KW-1133">Transmembrane helix</keyword>
<evidence type="ECO:0000256" key="1">
    <source>
        <dbReference type="ARBA" id="ARBA00004651"/>
    </source>
</evidence>
<dbReference type="GO" id="GO:0005886">
    <property type="term" value="C:plasma membrane"/>
    <property type="evidence" value="ECO:0007669"/>
    <property type="project" value="UniProtKB-SubCell"/>
</dbReference>
<name>A0A2V1K670_9BURK</name>
<keyword evidence="3 7" id="KW-1003">Cell membrane</keyword>
<dbReference type="PANTHER" id="PTHR30353:SF0">
    <property type="entry name" value="TRANSMEMBRANE PROTEIN"/>
    <property type="match status" value="1"/>
</dbReference>
<keyword evidence="4 7" id="KW-0812">Transmembrane</keyword>
<dbReference type="RefSeq" id="WP_109060581.1">
    <property type="nucleotide sequence ID" value="NZ_QETA01000001.1"/>
</dbReference>
<protein>
    <submittedName>
        <fullName evidence="9">DedA family protein</fullName>
    </submittedName>
</protein>
<accession>A0A2V1K670</accession>
<evidence type="ECO:0000256" key="4">
    <source>
        <dbReference type="ARBA" id="ARBA00022692"/>
    </source>
</evidence>
<feature type="transmembrane region" description="Helical" evidence="7">
    <location>
        <begin position="159"/>
        <end position="179"/>
    </location>
</feature>
<keyword evidence="6 7" id="KW-0472">Membrane</keyword>
<dbReference type="InterPro" id="IPR058127">
    <property type="entry name" value="DedA"/>
</dbReference>